<proteinExistence type="predicted"/>
<dbReference type="EMBL" id="SOBT01000008">
    <property type="protein sequence ID" value="TDU31765.1"/>
    <property type="molecule type" value="Genomic_DNA"/>
</dbReference>
<sequence>MNDYVPSLLLVMGHMHEGMSDHDFMHAEMDMAIKAEGMGYSAVWCVEHHFDRVYSMCPDNFVYLTYLAAKTERIKIGIGACILPWNDPLRVIEKVNLLDIMSKGRLLLGLGRGLSRMEYGGFGIDMSEARDRWSESYAMISAAQKTGFIEGNGAFWKQPRTEIAPFSGIPLEGRTTEIAMSSESQILAAKLGLKMATFVVSPMDVMAPQLHKYREVFEETHGTPAPPPMVCDMITIHEDEEEALRLHREAVGAYFFSLIKHYELAGNHFKDIKGYESYDAMAGMFKAAGMDRAAEAYVQSNLYGTPKTIVEKIRANLEVAGDYDMSTIFSIGARPYPQVESMMRMFAERVTPEIVKMRTKRFASTPQRSMRGANAGSSMPVTAA</sequence>
<evidence type="ECO:0000313" key="4">
    <source>
        <dbReference type="Proteomes" id="UP000295341"/>
    </source>
</evidence>
<feature type="region of interest" description="Disordered" evidence="1">
    <location>
        <begin position="361"/>
        <end position="384"/>
    </location>
</feature>
<dbReference type="InterPro" id="IPR011251">
    <property type="entry name" value="Luciferase-like_dom"/>
</dbReference>
<dbReference type="PANTHER" id="PTHR30137">
    <property type="entry name" value="LUCIFERASE-LIKE MONOOXYGENASE"/>
    <property type="match status" value="1"/>
</dbReference>
<protein>
    <submittedName>
        <fullName evidence="3">Alkanesulfonate monooxygenase SsuD/methylene tetrahydromethanopterin reductase-like flavin-dependent oxidoreductase (Luciferase family)</fullName>
    </submittedName>
</protein>
<dbReference type="PANTHER" id="PTHR30137:SF6">
    <property type="entry name" value="LUCIFERASE-LIKE MONOOXYGENASE"/>
    <property type="match status" value="1"/>
</dbReference>
<gene>
    <name evidence="3" type="ORF">DFR24_1146</name>
</gene>
<dbReference type="GO" id="GO:0016705">
    <property type="term" value="F:oxidoreductase activity, acting on paired donors, with incorporation or reduction of molecular oxygen"/>
    <property type="evidence" value="ECO:0007669"/>
    <property type="project" value="InterPro"/>
</dbReference>
<feature type="compositionally biased region" description="Polar residues" evidence="1">
    <location>
        <begin position="375"/>
        <end position="384"/>
    </location>
</feature>
<comment type="caution">
    <text evidence="3">The sequence shown here is derived from an EMBL/GenBank/DDBJ whole genome shotgun (WGS) entry which is preliminary data.</text>
</comment>
<keyword evidence="3" id="KW-0560">Oxidoreductase</keyword>
<dbReference type="GO" id="GO:0005829">
    <property type="term" value="C:cytosol"/>
    <property type="evidence" value="ECO:0007669"/>
    <property type="project" value="TreeGrafter"/>
</dbReference>
<dbReference type="InterPro" id="IPR050766">
    <property type="entry name" value="Bact_Lucif_Oxidored"/>
</dbReference>
<dbReference type="Pfam" id="PF00296">
    <property type="entry name" value="Bac_luciferase"/>
    <property type="match status" value="1"/>
</dbReference>
<organism evidence="3 4">
    <name type="scientific">Panacagrimonas perspica</name>
    <dbReference type="NCBI Taxonomy" id="381431"/>
    <lineage>
        <taxon>Bacteria</taxon>
        <taxon>Pseudomonadati</taxon>
        <taxon>Pseudomonadota</taxon>
        <taxon>Gammaproteobacteria</taxon>
        <taxon>Nevskiales</taxon>
        <taxon>Nevskiaceae</taxon>
        <taxon>Panacagrimonas</taxon>
    </lineage>
</organism>
<dbReference type="InterPro" id="IPR036661">
    <property type="entry name" value="Luciferase-like_sf"/>
</dbReference>
<evidence type="ECO:0000256" key="1">
    <source>
        <dbReference type="SAM" id="MobiDB-lite"/>
    </source>
</evidence>
<dbReference type="Proteomes" id="UP000295341">
    <property type="component" value="Unassembled WGS sequence"/>
</dbReference>
<dbReference type="Gene3D" id="3.20.20.30">
    <property type="entry name" value="Luciferase-like domain"/>
    <property type="match status" value="1"/>
</dbReference>
<keyword evidence="4" id="KW-1185">Reference proteome</keyword>
<keyword evidence="3" id="KW-0503">Monooxygenase</keyword>
<evidence type="ECO:0000313" key="3">
    <source>
        <dbReference type="EMBL" id="TDU31765.1"/>
    </source>
</evidence>
<name>A0A4S3K4L7_9GAMM</name>
<reference evidence="3 4" key="1">
    <citation type="submission" date="2019-03" db="EMBL/GenBank/DDBJ databases">
        <title>Genomic Encyclopedia of Type Strains, Phase IV (KMG-IV): sequencing the most valuable type-strain genomes for metagenomic binning, comparative biology and taxonomic classification.</title>
        <authorList>
            <person name="Goeker M."/>
        </authorList>
    </citation>
    <scope>NUCLEOTIDE SEQUENCE [LARGE SCALE GENOMIC DNA]</scope>
    <source>
        <strain evidence="3 4">DSM 26377</strain>
    </source>
</reference>
<dbReference type="RefSeq" id="WP_162851066.1">
    <property type="nucleotide sequence ID" value="NZ_MWIN01000012.1"/>
</dbReference>
<dbReference type="SUPFAM" id="SSF51679">
    <property type="entry name" value="Bacterial luciferase-like"/>
    <property type="match status" value="1"/>
</dbReference>
<accession>A0A4S3K4L7</accession>
<dbReference type="AlphaFoldDB" id="A0A4S3K4L7"/>
<evidence type="ECO:0000259" key="2">
    <source>
        <dbReference type="Pfam" id="PF00296"/>
    </source>
</evidence>
<feature type="domain" description="Luciferase-like" evidence="2">
    <location>
        <begin position="25"/>
        <end position="319"/>
    </location>
</feature>
<dbReference type="GO" id="GO:0004497">
    <property type="term" value="F:monooxygenase activity"/>
    <property type="evidence" value="ECO:0007669"/>
    <property type="project" value="UniProtKB-KW"/>
</dbReference>